<name>A0A2T0WET9_9RHOB</name>
<proteinExistence type="predicted"/>
<dbReference type="InterPro" id="IPR050237">
    <property type="entry name" value="ATP-dep_AMP-bd_enzyme"/>
</dbReference>
<dbReference type="Gene3D" id="3.30.300.30">
    <property type="match status" value="1"/>
</dbReference>
<dbReference type="PANTHER" id="PTHR43767">
    <property type="entry name" value="LONG-CHAIN-FATTY-ACID--COA LIGASE"/>
    <property type="match status" value="1"/>
</dbReference>
<dbReference type="PROSITE" id="PS00455">
    <property type="entry name" value="AMP_BINDING"/>
    <property type="match status" value="1"/>
</dbReference>
<dbReference type="RefSeq" id="WP_170108102.1">
    <property type="nucleotide sequence ID" value="NZ_PVTQ01000017.1"/>
</dbReference>
<dbReference type="GO" id="GO:0016878">
    <property type="term" value="F:acid-thiol ligase activity"/>
    <property type="evidence" value="ECO:0007669"/>
    <property type="project" value="UniProtKB-ARBA"/>
</dbReference>
<reference evidence="3 4" key="1">
    <citation type="submission" date="2018-03" db="EMBL/GenBank/DDBJ databases">
        <title>Genomic Encyclopedia of Archaeal and Bacterial Type Strains, Phase II (KMG-II): from individual species to whole genera.</title>
        <authorList>
            <person name="Goeker M."/>
        </authorList>
    </citation>
    <scope>NUCLEOTIDE SEQUENCE [LARGE SCALE GENOMIC DNA]</scope>
    <source>
        <strain evidence="3 4">DSM 100212</strain>
    </source>
</reference>
<accession>A0A2T0WET9</accession>
<dbReference type="SUPFAM" id="SSF56801">
    <property type="entry name" value="Acetyl-CoA synthetase-like"/>
    <property type="match status" value="1"/>
</dbReference>
<feature type="domain" description="AMP-dependent synthetase/ligase" evidence="1">
    <location>
        <begin position="94"/>
        <end position="450"/>
    </location>
</feature>
<keyword evidence="4" id="KW-1185">Reference proteome</keyword>
<keyword evidence="3" id="KW-0436">Ligase</keyword>
<organism evidence="3 4">
    <name type="scientific">Donghicola tyrosinivorans</name>
    <dbReference type="NCBI Taxonomy" id="1652492"/>
    <lineage>
        <taxon>Bacteria</taxon>
        <taxon>Pseudomonadati</taxon>
        <taxon>Pseudomonadota</taxon>
        <taxon>Alphaproteobacteria</taxon>
        <taxon>Rhodobacterales</taxon>
        <taxon>Roseobacteraceae</taxon>
        <taxon>Donghicola</taxon>
    </lineage>
</organism>
<dbReference type="EMBL" id="PVTQ01000017">
    <property type="protein sequence ID" value="PRY85233.1"/>
    <property type="molecule type" value="Genomic_DNA"/>
</dbReference>
<sequence length="591" mass="62139">MAKLFLDNDRLVISGDGYHEFAVTEDALAAILLVSLGYGVDDLPHRLADAETALQTLRDADVNLALSPNPTAKGFHFLPHVTPSHQRMLSGRLAQRAAQQPEALALILDMGPDTGAYEISAEDLHALVSDVAARFAGEGIVAGDHIAVSSNPTLESIVLLHAAWEVGISAVLVRDSASDALMEVIDQHVGPKLWFLPEGKKVPAGGKVVRLTGAASGGFDDWLDAGPMGEPVCKVTPETEAVVVPSSGSTGEPKLLALSHRGLFHSTHLALSSAPEPVDGGAHRHSSSTDLTAIAGLRSLAALPLVSHHAAVILVDGIRESSLGILEAFGRLKVTHAQVIPGSLRAAIEMGDSRLGALHLKNLVLVASGTGVLHGAIRDETARIFGCVLRDNYGMNECTGAFAWNDEATVSTAGAPSFNTLVRIVRTDGTPCEIGETGHVRIFSEGLFSGQYTSAGYIERHRGWFTAGDLGVRQRDGSFAIVGRSHDLIKSQEGEFISPIAIESAALRVASVQDAVVVKLPASQRGERFALAVEAAQNDNNWLTMALSQAINASVGPFAVPDKISVLASLPRAANGKPDRARLASMLAENG</sequence>
<protein>
    <submittedName>
        <fullName evidence="3">Acyl-CoA synthetase (AMP-forming)/AMP-acid ligase II</fullName>
    </submittedName>
</protein>
<dbReference type="Pfam" id="PF00501">
    <property type="entry name" value="AMP-binding"/>
    <property type="match status" value="1"/>
</dbReference>
<dbReference type="PANTHER" id="PTHR43767:SF1">
    <property type="entry name" value="NONRIBOSOMAL PEPTIDE SYNTHASE PES1 (EUROFUNG)-RELATED"/>
    <property type="match status" value="1"/>
</dbReference>
<evidence type="ECO:0000313" key="4">
    <source>
        <dbReference type="Proteomes" id="UP000238392"/>
    </source>
</evidence>
<dbReference type="InterPro" id="IPR042099">
    <property type="entry name" value="ANL_N_sf"/>
</dbReference>
<evidence type="ECO:0000259" key="2">
    <source>
        <dbReference type="Pfam" id="PF13193"/>
    </source>
</evidence>
<dbReference type="AlphaFoldDB" id="A0A2T0WET9"/>
<comment type="caution">
    <text evidence="3">The sequence shown here is derived from an EMBL/GenBank/DDBJ whole genome shotgun (WGS) entry which is preliminary data.</text>
</comment>
<dbReference type="InterPro" id="IPR025110">
    <property type="entry name" value="AMP-bd_C"/>
</dbReference>
<dbReference type="Pfam" id="PF13193">
    <property type="entry name" value="AMP-binding_C"/>
    <property type="match status" value="1"/>
</dbReference>
<dbReference type="InterPro" id="IPR045851">
    <property type="entry name" value="AMP-bd_C_sf"/>
</dbReference>
<evidence type="ECO:0000313" key="3">
    <source>
        <dbReference type="EMBL" id="PRY85233.1"/>
    </source>
</evidence>
<feature type="domain" description="AMP-binding enzyme C-terminal" evidence="2">
    <location>
        <begin position="502"/>
        <end position="577"/>
    </location>
</feature>
<gene>
    <name evidence="3" type="ORF">CLV74_11758</name>
</gene>
<dbReference type="CDD" id="cd04433">
    <property type="entry name" value="AFD_class_I"/>
    <property type="match status" value="1"/>
</dbReference>
<evidence type="ECO:0000259" key="1">
    <source>
        <dbReference type="Pfam" id="PF00501"/>
    </source>
</evidence>
<dbReference type="Proteomes" id="UP000238392">
    <property type="component" value="Unassembled WGS sequence"/>
</dbReference>
<dbReference type="Gene3D" id="3.40.50.12780">
    <property type="entry name" value="N-terminal domain of ligase-like"/>
    <property type="match status" value="1"/>
</dbReference>
<dbReference type="InterPro" id="IPR020845">
    <property type="entry name" value="AMP-binding_CS"/>
</dbReference>
<dbReference type="InterPro" id="IPR000873">
    <property type="entry name" value="AMP-dep_synth/lig_dom"/>
</dbReference>